<dbReference type="RefSeq" id="WP_167175246.1">
    <property type="nucleotide sequence ID" value="NZ_BAAAEJ010000003.1"/>
</dbReference>
<evidence type="ECO:0000256" key="1">
    <source>
        <dbReference type="SAM" id="Phobius"/>
    </source>
</evidence>
<name>A0ABP3HXT9_9CAUL</name>
<evidence type="ECO:0000313" key="2">
    <source>
        <dbReference type="EMBL" id="GAA0382248.1"/>
    </source>
</evidence>
<reference evidence="3" key="1">
    <citation type="journal article" date="2019" name="Int. J. Syst. Evol. Microbiol.">
        <title>The Global Catalogue of Microorganisms (GCM) 10K type strain sequencing project: providing services to taxonomists for standard genome sequencing and annotation.</title>
        <authorList>
            <consortium name="The Broad Institute Genomics Platform"/>
            <consortium name="The Broad Institute Genome Sequencing Center for Infectious Disease"/>
            <person name="Wu L."/>
            <person name="Ma J."/>
        </authorList>
    </citation>
    <scope>NUCLEOTIDE SEQUENCE [LARGE SCALE GENOMIC DNA]</scope>
    <source>
        <strain evidence="3">JCM 13476</strain>
    </source>
</reference>
<feature type="transmembrane region" description="Helical" evidence="1">
    <location>
        <begin position="7"/>
        <end position="35"/>
    </location>
</feature>
<keyword evidence="1" id="KW-0812">Transmembrane</keyword>
<dbReference type="EMBL" id="BAAAEJ010000003">
    <property type="protein sequence ID" value="GAA0382248.1"/>
    <property type="molecule type" value="Genomic_DNA"/>
</dbReference>
<organism evidence="2 3">
    <name type="scientific">Brevundimonas terrae</name>
    <dbReference type="NCBI Taxonomy" id="363631"/>
    <lineage>
        <taxon>Bacteria</taxon>
        <taxon>Pseudomonadati</taxon>
        <taxon>Pseudomonadota</taxon>
        <taxon>Alphaproteobacteria</taxon>
        <taxon>Caulobacterales</taxon>
        <taxon>Caulobacteraceae</taxon>
        <taxon>Brevundimonas</taxon>
    </lineage>
</organism>
<accession>A0ABP3HXT9</accession>
<dbReference type="InterPro" id="IPR003425">
    <property type="entry name" value="CCB3/YggT"/>
</dbReference>
<dbReference type="Proteomes" id="UP001500791">
    <property type="component" value="Unassembled WGS sequence"/>
</dbReference>
<protein>
    <submittedName>
        <fullName evidence="2">YggT family protein</fullName>
    </submittedName>
</protein>
<feature type="transmembrane region" description="Helical" evidence="1">
    <location>
        <begin position="78"/>
        <end position="98"/>
    </location>
</feature>
<sequence>MTLAASLVGFLFFLIGAALKLVLIAIIANAILSWLFAFDVINYRNRFVYQLATALDRITSPILAPLRRFIPPLGGIDLTPVVALIIIQGLQIYVVPALHLTSLRLIGG</sequence>
<evidence type="ECO:0000313" key="3">
    <source>
        <dbReference type="Proteomes" id="UP001500791"/>
    </source>
</evidence>
<keyword evidence="1" id="KW-1133">Transmembrane helix</keyword>
<gene>
    <name evidence="2" type="ORF">GCM10009093_06520</name>
</gene>
<dbReference type="Pfam" id="PF02325">
    <property type="entry name" value="CCB3_YggT"/>
    <property type="match status" value="1"/>
</dbReference>
<keyword evidence="1" id="KW-0472">Membrane</keyword>
<keyword evidence="3" id="KW-1185">Reference proteome</keyword>
<comment type="caution">
    <text evidence="2">The sequence shown here is derived from an EMBL/GenBank/DDBJ whole genome shotgun (WGS) entry which is preliminary data.</text>
</comment>
<proteinExistence type="predicted"/>